<comment type="caution">
    <text evidence="2">The sequence shown here is derived from an EMBL/GenBank/DDBJ whole genome shotgun (WGS) entry which is preliminary data.</text>
</comment>
<dbReference type="Proteomes" id="UP000309594">
    <property type="component" value="Unassembled WGS sequence"/>
</dbReference>
<organism evidence="2 3">
    <name type="scientific">Pedobacter hiemivivus</name>
    <dbReference type="NCBI Taxonomy" id="2530454"/>
    <lineage>
        <taxon>Bacteria</taxon>
        <taxon>Pseudomonadati</taxon>
        <taxon>Bacteroidota</taxon>
        <taxon>Sphingobacteriia</taxon>
        <taxon>Sphingobacteriales</taxon>
        <taxon>Sphingobacteriaceae</taxon>
        <taxon>Pedobacter</taxon>
    </lineage>
</organism>
<sequence length="1511" mass="176139">MEELLYEKPFLTEIISKPDSYQTDPFPYSKIEPSDFEALVYAIYSTEIGNGAFKKFDNISLLKGGRDKGRDCILTRNGKNYGLIQCKRYDRSLKINDVGIEVTKFAMYSLLHPELIHDPEDFTYFIAVTSNFEHRCSEFINDFNNLAIDETQLNSWIGKLLERPELKQLWLDPPLLKIKILFTKIKVVKILPENMDVILHKVENANIINAFFKVTKVTDNTEIQKLSAIIKQNIPAVLNQAELKKQLKGGSFSISCEHNEFEGIKDSHIERVETSELIEWIVRPAQKNKEGKDKNICLLSAGAGMGKTVIIKDLYDELISREIPVLALKADKLYATSIRELQDTIGLSISVFAFIDKCKQEFPLTVFLIDQIDALSQSLSVKREYLTTYTQLIEYCKYDPSIRLVMSVRIFDLLYDPALRRYKDWKSVTVQPLTVEQTTHQLNRLGLTDRQLSRSFVELMRTPNNLNIFSRINRKGLKFSGIDSVQKLYAELWKDKISRQSNLSGTNYNRLSELLYRIVDDMYQEHRITVNERKYEDYGPEITYLQSEHLLKSEEGQIQFFHQTFYDYLFARRFTQGKTTLKAYIKESGQSIKTRAAVKMILNFLREDKHQEYLKLLKSLLSSNQIYFHLKHLIISALATEQTPTLGEKELLLMQISRDYHLLIVFTEYVNSGNWVEFMIKNKLLDCLTKTDLLPSDVPFVKSAYRKLFSEKIPVSNINDYSDSCSSLLKRNLPGNETFILKFLTRVRSVNTIRWLLYSLKKWEDPIAYKLFEYAFNDPNQEYEGFFMVLEDIAEQNSEYAFDRIKDKLTSFEHEDRRSTLERRESALVKKLMEKIPEIVIPKLEAIVTEECTKARYTQMRGKVIQEYHFENISLKPERHNDTQNIYLTLAEGLRKQAEQKSNCFLDFLANHLHSLQSPMIRLLTYSLQPCAKEYAPEVFSLFIHLNDNYEFGVNDRISVALRRLISKAFPFFNTDQQTITIRRILNLKLMTELQPLHEKFIPNDELWGTRWGQIQGLFLIGLPQSLSEQPEVKKRRAEVERRYPKLEEFKSKRYFGPAHQTLNDRAYKFMNEKNWLNSFKTYNGIKNEHNLYKGGKIEHAERFEKILKTGLEPHLNLIKTAVFDPEVPMTYAIKGLSAMQEAKLPVNEFLMHLIKRTPDENDIYHLIELLYRAVQDVDCDEVLLDFVIQKATEQPSENKKTNSNQKRAAESLVHVKDKKLKDKIFTAITQILSSGSSKPRSVILNQLAYLMPMDTEMTASLFAGAVNNMEDLKEMEEVSWSMSFIVNYNFELVLPYFDHALSHSEISDKLVKNLTTILLSCWYFRYSGAEKQFMAFYDRFEVSRSHALDLAIKHFYNDDDVPDPVSYKIIDMVMNDSSKKVSQRLKIKFLHIDHITFSDIYPILEKYVYSKSFRIGGYFLDYLTSNVADHPEKCIDIFDAALASKTKLTDEELSEIQHHNSAGKFIIAAYNVLETKHIELKKKLLRLFDLVLKDTRFRSKTSEILETLID</sequence>
<dbReference type="Gene3D" id="3.40.50.300">
    <property type="entry name" value="P-loop containing nucleotide triphosphate hydrolases"/>
    <property type="match status" value="1"/>
</dbReference>
<accession>A0A4U1G6D1</accession>
<dbReference type="GO" id="GO:0004519">
    <property type="term" value="F:endonuclease activity"/>
    <property type="evidence" value="ECO:0007669"/>
    <property type="project" value="InterPro"/>
</dbReference>
<dbReference type="RefSeq" id="WP_136881051.1">
    <property type="nucleotide sequence ID" value="NZ_SWDX01000006.1"/>
</dbReference>
<name>A0A4U1G6D1_9SPHI</name>
<dbReference type="GO" id="GO:0009307">
    <property type="term" value="P:DNA restriction-modification system"/>
    <property type="evidence" value="ECO:0007669"/>
    <property type="project" value="InterPro"/>
</dbReference>
<reference evidence="2 3" key="1">
    <citation type="submission" date="2019-04" db="EMBL/GenBank/DDBJ databases">
        <title>Pedobacter sp. RP-1-16 sp. nov., isolated from Arctic soil.</title>
        <authorList>
            <person name="Dahal R.H."/>
            <person name="Kim D.-U."/>
        </authorList>
    </citation>
    <scope>NUCLEOTIDE SEQUENCE [LARGE SCALE GENOMIC DNA]</scope>
    <source>
        <strain evidence="2 3">RP-1-16</strain>
    </source>
</reference>
<feature type="domain" description="Restriction endonuclease type IV Mrr" evidence="1">
    <location>
        <begin position="30"/>
        <end position="98"/>
    </location>
</feature>
<gene>
    <name evidence="2" type="ORF">FBD94_16740</name>
</gene>
<dbReference type="Pfam" id="PF04471">
    <property type="entry name" value="Mrr_cat"/>
    <property type="match status" value="1"/>
</dbReference>
<evidence type="ECO:0000259" key="1">
    <source>
        <dbReference type="Pfam" id="PF04471"/>
    </source>
</evidence>
<protein>
    <recommendedName>
        <fullName evidence="1">Restriction endonuclease type IV Mrr domain-containing protein</fullName>
    </recommendedName>
</protein>
<evidence type="ECO:0000313" key="2">
    <source>
        <dbReference type="EMBL" id="TKC59178.1"/>
    </source>
</evidence>
<dbReference type="EMBL" id="SWDX01000006">
    <property type="protein sequence ID" value="TKC59178.1"/>
    <property type="molecule type" value="Genomic_DNA"/>
</dbReference>
<dbReference type="GO" id="GO:0003677">
    <property type="term" value="F:DNA binding"/>
    <property type="evidence" value="ECO:0007669"/>
    <property type="project" value="InterPro"/>
</dbReference>
<dbReference type="SUPFAM" id="SSF52980">
    <property type="entry name" value="Restriction endonuclease-like"/>
    <property type="match status" value="1"/>
</dbReference>
<dbReference type="InterPro" id="IPR011335">
    <property type="entry name" value="Restrct_endonuc-II-like"/>
</dbReference>
<evidence type="ECO:0000313" key="3">
    <source>
        <dbReference type="Proteomes" id="UP000309594"/>
    </source>
</evidence>
<dbReference type="InterPro" id="IPR027417">
    <property type="entry name" value="P-loop_NTPase"/>
</dbReference>
<dbReference type="InterPro" id="IPR007560">
    <property type="entry name" value="Restrct_endonuc_IV_Mrr"/>
</dbReference>
<dbReference type="SUPFAM" id="SSF52540">
    <property type="entry name" value="P-loop containing nucleoside triphosphate hydrolases"/>
    <property type="match status" value="1"/>
</dbReference>
<proteinExistence type="predicted"/>